<feature type="compositionally biased region" description="Low complexity" evidence="1">
    <location>
        <begin position="68"/>
        <end position="77"/>
    </location>
</feature>
<gene>
    <name evidence="2" type="ORF">ODALV1_LOCUS11316</name>
</gene>
<feature type="region of interest" description="Disordered" evidence="1">
    <location>
        <begin position="212"/>
        <end position="236"/>
    </location>
</feature>
<feature type="region of interest" description="Disordered" evidence="1">
    <location>
        <begin position="299"/>
        <end position="350"/>
    </location>
</feature>
<evidence type="ECO:0000256" key="1">
    <source>
        <dbReference type="SAM" id="MobiDB-lite"/>
    </source>
</evidence>
<feature type="region of interest" description="Disordered" evidence="1">
    <location>
        <begin position="1"/>
        <end position="106"/>
    </location>
</feature>
<comment type="caution">
    <text evidence="2">The sequence shown here is derived from an EMBL/GenBank/DDBJ whole genome shotgun (WGS) entry which is preliminary data.</text>
</comment>
<organism evidence="2 3">
    <name type="scientific">Orchesella dallaii</name>
    <dbReference type="NCBI Taxonomy" id="48710"/>
    <lineage>
        <taxon>Eukaryota</taxon>
        <taxon>Metazoa</taxon>
        <taxon>Ecdysozoa</taxon>
        <taxon>Arthropoda</taxon>
        <taxon>Hexapoda</taxon>
        <taxon>Collembola</taxon>
        <taxon>Entomobryomorpha</taxon>
        <taxon>Entomobryoidea</taxon>
        <taxon>Orchesellidae</taxon>
        <taxon>Orchesellinae</taxon>
        <taxon>Orchesella</taxon>
    </lineage>
</organism>
<accession>A0ABP1QHB0</accession>
<feature type="compositionally biased region" description="Low complexity" evidence="1">
    <location>
        <begin position="212"/>
        <end position="222"/>
    </location>
</feature>
<name>A0ABP1QHB0_9HEXA</name>
<feature type="compositionally biased region" description="Polar residues" evidence="1">
    <location>
        <begin position="649"/>
        <end position="658"/>
    </location>
</feature>
<reference evidence="2 3" key="1">
    <citation type="submission" date="2024-08" db="EMBL/GenBank/DDBJ databases">
        <authorList>
            <person name="Cucini C."/>
            <person name="Frati F."/>
        </authorList>
    </citation>
    <scope>NUCLEOTIDE SEQUENCE [LARGE SCALE GENOMIC DNA]</scope>
</reference>
<feature type="compositionally biased region" description="Basic residues" evidence="1">
    <location>
        <begin position="85"/>
        <end position="98"/>
    </location>
</feature>
<feature type="compositionally biased region" description="Polar residues" evidence="1">
    <location>
        <begin position="7"/>
        <end position="21"/>
    </location>
</feature>
<feature type="compositionally biased region" description="Basic and acidic residues" evidence="1">
    <location>
        <begin position="40"/>
        <end position="56"/>
    </location>
</feature>
<dbReference type="Proteomes" id="UP001642540">
    <property type="component" value="Unassembled WGS sequence"/>
</dbReference>
<evidence type="ECO:0000313" key="3">
    <source>
        <dbReference type="Proteomes" id="UP001642540"/>
    </source>
</evidence>
<protein>
    <submittedName>
        <fullName evidence="2">Uncharacterized protein</fullName>
    </submittedName>
</protein>
<sequence>MVKARETGTSPEVASTSNESQTGGGNDVGFMATNTSTLAVKKEEAPETNGVEKVDQSGDGDTINGIPSRRMSSSFRGSRGGGRGSRSRNRVGKPHSSRGRAVASSPDWCRQEDFMQMISLHSTVPHSTMPHSLLTPEPNVNPFFPPHSTPPQYMSRERFLQLSAHLNNATVCVSHAFQLIRHAEIELQLTRQGLHACYEGQGQSNVNQTNCNANANTDATETNSDENAPAPIPSNESCRVDNDALAESWNNGSIGITTEMVQDENVNMVSVPNASNPMIVSSAEQIQLHVDPYRIVEPPPHDLLANDSSISEIPKAGKSSRNRGNGNGGRRKRGSFLSQQSRRKASKTEMFPSNYNLVMAKKSVEELRIHCSNSHNNDKNALENGRFMTVKVDDIGNILKEKEVELSPSVFSAAKVESSLKKQNEPEPITITPVTALIEDSDNRNTTDEDSNDDLFEVSKKQVRKKSKSSFEELKTDTGRKRKLASSSSEQNEDQIPLWRQLRVDEELSQKIKNRVLKDLEVRRCVKTDVTIHDADTASDASSAETEIIPRRPLSISYHKTGEVNESTGYNNNPVISKHDKDKYKLFSDSELDADDDKTDDESTKKTGSVRSFAAESDSYERNAKRLKVHMEKLKLHRNHKNVELSVANHKSTVNVDSADTESNDGDENRYYSSSNDES</sequence>
<feature type="region of interest" description="Disordered" evidence="1">
    <location>
        <begin position="418"/>
        <end position="495"/>
    </location>
</feature>
<feature type="region of interest" description="Disordered" evidence="1">
    <location>
        <begin position="638"/>
        <end position="679"/>
    </location>
</feature>
<feature type="compositionally biased region" description="Basic and acidic residues" evidence="1">
    <location>
        <begin position="469"/>
        <end position="479"/>
    </location>
</feature>
<proteinExistence type="predicted"/>
<feature type="region of interest" description="Disordered" evidence="1">
    <location>
        <begin position="592"/>
        <end position="621"/>
    </location>
</feature>
<dbReference type="EMBL" id="CAXLJM020000034">
    <property type="protein sequence ID" value="CAL8102990.1"/>
    <property type="molecule type" value="Genomic_DNA"/>
</dbReference>
<evidence type="ECO:0000313" key="2">
    <source>
        <dbReference type="EMBL" id="CAL8102990.1"/>
    </source>
</evidence>
<keyword evidence="3" id="KW-1185">Reference proteome</keyword>